<dbReference type="PRINTS" id="PR00385">
    <property type="entry name" value="P450"/>
</dbReference>
<dbReference type="PRINTS" id="PR00463">
    <property type="entry name" value="EP450I"/>
</dbReference>
<protein>
    <submittedName>
        <fullName evidence="9">Cytochrome P450</fullName>
    </submittedName>
</protein>
<reference evidence="9" key="1">
    <citation type="submission" date="2022-01" db="EMBL/GenBank/DDBJ databases">
        <title>Comparative genomics reveals a dynamic genome evolution in the ectomycorrhizal milk-cap (Lactarius) mushrooms.</title>
        <authorList>
            <consortium name="DOE Joint Genome Institute"/>
            <person name="Lebreton A."/>
            <person name="Tang N."/>
            <person name="Kuo A."/>
            <person name="LaButti K."/>
            <person name="Drula E."/>
            <person name="Barry K."/>
            <person name="Clum A."/>
            <person name="Lipzen A."/>
            <person name="Mousain D."/>
            <person name="Ng V."/>
            <person name="Wang R."/>
            <person name="Wang X."/>
            <person name="Dai Y."/>
            <person name="Henrissat B."/>
            <person name="Grigoriev I.V."/>
            <person name="Guerin-Laguette A."/>
            <person name="Yu F."/>
            <person name="Martin F.M."/>
        </authorList>
    </citation>
    <scope>NUCLEOTIDE SEQUENCE</scope>
    <source>
        <strain evidence="9">QP</strain>
    </source>
</reference>
<comment type="cofactor">
    <cofactor evidence="1">
        <name>heme</name>
        <dbReference type="ChEBI" id="CHEBI:30413"/>
    </cofactor>
</comment>
<dbReference type="PANTHER" id="PTHR24305">
    <property type="entry name" value="CYTOCHROME P450"/>
    <property type="match status" value="1"/>
</dbReference>
<dbReference type="InterPro" id="IPR001128">
    <property type="entry name" value="Cyt_P450"/>
</dbReference>
<name>A0AAD4L8Q3_9AGAM</name>
<keyword evidence="10" id="KW-1185">Reference proteome</keyword>
<dbReference type="SUPFAM" id="SSF48264">
    <property type="entry name" value="Cytochrome P450"/>
    <property type="match status" value="1"/>
</dbReference>
<comment type="similarity">
    <text evidence="3 7">Belongs to the cytochrome P450 family.</text>
</comment>
<evidence type="ECO:0000256" key="2">
    <source>
        <dbReference type="ARBA" id="ARBA00005179"/>
    </source>
</evidence>
<feature type="transmembrane region" description="Helical" evidence="8">
    <location>
        <begin position="12"/>
        <end position="29"/>
    </location>
</feature>
<keyword evidence="8" id="KW-0812">Transmembrane</keyword>
<dbReference type="InterPro" id="IPR017972">
    <property type="entry name" value="Cyt_P450_CS"/>
</dbReference>
<dbReference type="PROSITE" id="PS00086">
    <property type="entry name" value="CYTOCHROME_P450"/>
    <property type="match status" value="1"/>
</dbReference>
<evidence type="ECO:0000256" key="4">
    <source>
        <dbReference type="ARBA" id="ARBA00022723"/>
    </source>
</evidence>
<dbReference type="InterPro" id="IPR050121">
    <property type="entry name" value="Cytochrome_P450_monoxygenase"/>
</dbReference>
<dbReference type="CDD" id="cd11062">
    <property type="entry name" value="CYP58-like"/>
    <property type="match status" value="1"/>
</dbReference>
<dbReference type="InterPro" id="IPR036396">
    <property type="entry name" value="Cyt_P450_sf"/>
</dbReference>
<dbReference type="PANTHER" id="PTHR24305:SF157">
    <property type="entry name" value="N-ACETYLTRYPTOPHAN 6-HYDROXYLASE IVOC-RELATED"/>
    <property type="match status" value="1"/>
</dbReference>
<comment type="pathway">
    <text evidence="2">Secondary metabolite biosynthesis.</text>
</comment>
<sequence length="503" mass="56583">MNVHVYPFLPSFRLGLVVVAAVSLCYGLLRVTYNLFFHPLSHFPGPRGAACTRLWLAYMELVKRVSLSDLRAELHRKYGDVVRISPNELHFSHPAAYNEIYNAQNKWDKDHEFYRAFDVGEAFFAQTNYLKSKHSRALVSNFFSRQSISELQHLVRSLVRVSLPMSHASPNVTFTLQLDQFCDRLKAQNREGKSSDLYLGFQCFSADTITNFCFAASFNQLSFPEFRGDIVLGIDIAMDTVTLRKFSDVFIWLLRSFPHSLLARISPALKGLLTFRRALKNQIEAILRSPQAMDDAPHRIIYRELLNPEAIKGRPVPTAQQLLNEAEVLFSAGSHTVGTVLMTGVYHLLHNPETKQRLVDEVRSAWPVLDSPPSYEELERLPFLASALLTAVIKEMLRIAPAVPAGLPRVVPPSGAVIAGVRIPGGPGSKALDNCLVAFSKGPRSCLGINLGYCELYLALAYLFRRFDVRADLAKPADLKWSEHFLPLFEGQHLHAYCDPLDD</sequence>
<proteinExistence type="inferred from homology"/>
<dbReference type="GO" id="GO:0004497">
    <property type="term" value="F:monooxygenase activity"/>
    <property type="evidence" value="ECO:0007669"/>
    <property type="project" value="UniProtKB-KW"/>
</dbReference>
<dbReference type="Pfam" id="PF00067">
    <property type="entry name" value="p450"/>
    <property type="match status" value="2"/>
</dbReference>
<keyword evidence="8" id="KW-1133">Transmembrane helix</keyword>
<evidence type="ECO:0000313" key="10">
    <source>
        <dbReference type="Proteomes" id="UP001201163"/>
    </source>
</evidence>
<dbReference type="EMBL" id="JAKELL010000096">
    <property type="protein sequence ID" value="KAH8982802.1"/>
    <property type="molecule type" value="Genomic_DNA"/>
</dbReference>
<organism evidence="9 10">
    <name type="scientific">Lactarius akahatsu</name>
    <dbReference type="NCBI Taxonomy" id="416441"/>
    <lineage>
        <taxon>Eukaryota</taxon>
        <taxon>Fungi</taxon>
        <taxon>Dikarya</taxon>
        <taxon>Basidiomycota</taxon>
        <taxon>Agaricomycotina</taxon>
        <taxon>Agaricomycetes</taxon>
        <taxon>Russulales</taxon>
        <taxon>Russulaceae</taxon>
        <taxon>Lactarius</taxon>
    </lineage>
</organism>
<comment type="caution">
    <text evidence="9">The sequence shown here is derived from an EMBL/GenBank/DDBJ whole genome shotgun (WGS) entry which is preliminary data.</text>
</comment>
<keyword evidence="4 7" id="KW-0479">Metal-binding</keyword>
<evidence type="ECO:0000313" key="9">
    <source>
        <dbReference type="EMBL" id="KAH8982802.1"/>
    </source>
</evidence>
<dbReference type="Gene3D" id="1.10.630.10">
    <property type="entry name" value="Cytochrome P450"/>
    <property type="match status" value="1"/>
</dbReference>
<dbReference type="GO" id="GO:0005506">
    <property type="term" value="F:iron ion binding"/>
    <property type="evidence" value="ECO:0007669"/>
    <property type="project" value="InterPro"/>
</dbReference>
<evidence type="ECO:0000256" key="1">
    <source>
        <dbReference type="ARBA" id="ARBA00001971"/>
    </source>
</evidence>
<evidence type="ECO:0000256" key="5">
    <source>
        <dbReference type="ARBA" id="ARBA00023002"/>
    </source>
</evidence>
<keyword evidence="7" id="KW-0349">Heme</keyword>
<dbReference type="InterPro" id="IPR002401">
    <property type="entry name" value="Cyt_P450_E_grp-I"/>
</dbReference>
<keyword evidence="6 7" id="KW-0408">Iron</keyword>
<dbReference type="Proteomes" id="UP001201163">
    <property type="component" value="Unassembled WGS sequence"/>
</dbReference>
<keyword evidence="7" id="KW-0503">Monooxygenase</keyword>
<dbReference type="GO" id="GO:0016705">
    <property type="term" value="F:oxidoreductase activity, acting on paired donors, with incorporation or reduction of molecular oxygen"/>
    <property type="evidence" value="ECO:0007669"/>
    <property type="project" value="InterPro"/>
</dbReference>
<accession>A0AAD4L8Q3</accession>
<gene>
    <name evidence="9" type="ORF">EDB92DRAFT_1952063</name>
</gene>
<evidence type="ECO:0000256" key="7">
    <source>
        <dbReference type="RuleBase" id="RU000461"/>
    </source>
</evidence>
<dbReference type="GO" id="GO:0020037">
    <property type="term" value="F:heme binding"/>
    <property type="evidence" value="ECO:0007669"/>
    <property type="project" value="InterPro"/>
</dbReference>
<keyword evidence="8" id="KW-0472">Membrane</keyword>
<dbReference type="AlphaFoldDB" id="A0AAD4L8Q3"/>
<evidence type="ECO:0000256" key="6">
    <source>
        <dbReference type="ARBA" id="ARBA00023004"/>
    </source>
</evidence>
<evidence type="ECO:0000256" key="3">
    <source>
        <dbReference type="ARBA" id="ARBA00010617"/>
    </source>
</evidence>
<evidence type="ECO:0000256" key="8">
    <source>
        <dbReference type="SAM" id="Phobius"/>
    </source>
</evidence>
<keyword evidence="5 7" id="KW-0560">Oxidoreductase</keyword>